<evidence type="ECO:0000259" key="9">
    <source>
        <dbReference type="PROSITE" id="PS50109"/>
    </source>
</evidence>
<dbReference type="FunFam" id="3.30.565.10:FF:000010">
    <property type="entry name" value="Sensor histidine kinase RcsC"/>
    <property type="match status" value="1"/>
</dbReference>
<name>A0A6L5Y090_9FIRM</name>
<dbReference type="InterPro" id="IPR005467">
    <property type="entry name" value="His_kinase_dom"/>
</dbReference>
<dbReference type="SMART" id="SM00387">
    <property type="entry name" value="HATPase_c"/>
    <property type="match status" value="1"/>
</dbReference>
<dbReference type="GO" id="GO:0000155">
    <property type="term" value="F:phosphorelay sensor kinase activity"/>
    <property type="evidence" value="ECO:0007669"/>
    <property type="project" value="InterPro"/>
</dbReference>
<evidence type="ECO:0000256" key="6">
    <source>
        <dbReference type="ARBA" id="ARBA00022777"/>
    </source>
</evidence>
<dbReference type="SUPFAM" id="SSF47384">
    <property type="entry name" value="Homodimeric domain of signal transducing histidine kinase"/>
    <property type="match status" value="1"/>
</dbReference>
<dbReference type="InterPro" id="IPR003661">
    <property type="entry name" value="HisK_dim/P_dom"/>
</dbReference>
<organism evidence="10 11">
    <name type="scientific">Velocimicrobium porci</name>
    <dbReference type="NCBI Taxonomy" id="2606634"/>
    <lineage>
        <taxon>Bacteria</taxon>
        <taxon>Bacillati</taxon>
        <taxon>Bacillota</taxon>
        <taxon>Clostridia</taxon>
        <taxon>Lachnospirales</taxon>
        <taxon>Lachnospiraceae</taxon>
        <taxon>Velocimicrobium</taxon>
    </lineage>
</organism>
<evidence type="ECO:0000313" key="10">
    <source>
        <dbReference type="EMBL" id="MSS64475.1"/>
    </source>
</evidence>
<dbReference type="InterPro" id="IPR000014">
    <property type="entry name" value="PAS"/>
</dbReference>
<dbReference type="SUPFAM" id="SSF55874">
    <property type="entry name" value="ATPase domain of HSP90 chaperone/DNA topoisomerase II/histidine kinase"/>
    <property type="match status" value="1"/>
</dbReference>
<dbReference type="SMART" id="SM00388">
    <property type="entry name" value="HisKA"/>
    <property type="match status" value="1"/>
</dbReference>
<comment type="similarity">
    <text evidence="2">In the N-terminal section; belongs to the phytochrome family.</text>
</comment>
<dbReference type="PROSITE" id="PS50109">
    <property type="entry name" value="HIS_KIN"/>
    <property type="match status" value="1"/>
</dbReference>
<keyword evidence="7" id="KW-0902">Two-component regulatory system</keyword>
<keyword evidence="11" id="KW-1185">Reference proteome</keyword>
<evidence type="ECO:0000256" key="5">
    <source>
        <dbReference type="ARBA" id="ARBA00022679"/>
    </source>
</evidence>
<dbReference type="CDD" id="cd16922">
    <property type="entry name" value="HATPase_EvgS-ArcB-TorS-like"/>
    <property type="match status" value="1"/>
</dbReference>
<dbReference type="SUPFAM" id="SSF55785">
    <property type="entry name" value="PYP-like sensor domain (PAS domain)"/>
    <property type="match status" value="1"/>
</dbReference>
<gene>
    <name evidence="10" type="ORF">FYJ58_11400</name>
</gene>
<feature type="domain" description="Histidine kinase" evidence="9">
    <location>
        <begin position="145"/>
        <end position="366"/>
    </location>
</feature>
<evidence type="ECO:0000256" key="1">
    <source>
        <dbReference type="ARBA" id="ARBA00000085"/>
    </source>
</evidence>
<evidence type="ECO:0000256" key="8">
    <source>
        <dbReference type="ARBA" id="ARBA00074306"/>
    </source>
</evidence>
<protein>
    <recommendedName>
        <fullName evidence="8">Circadian input-output histidine kinase CikA</fullName>
        <ecNumber evidence="3">2.7.13.3</ecNumber>
    </recommendedName>
</protein>
<dbReference type="InterPro" id="IPR003594">
    <property type="entry name" value="HATPase_dom"/>
</dbReference>
<keyword evidence="4" id="KW-0597">Phosphoprotein</keyword>
<evidence type="ECO:0000313" key="11">
    <source>
        <dbReference type="Proteomes" id="UP000482209"/>
    </source>
</evidence>
<dbReference type="CDD" id="cd00082">
    <property type="entry name" value="HisKA"/>
    <property type="match status" value="1"/>
</dbReference>
<keyword evidence="5" id="KW-0808">Transferase</keyword>
<dbReference type="PRINTS" id="PR00344">
    <property type="entry name" value="BCTRLSENSOR"/>
</dbReference>
<dbReference type="Pfam" id="PF13188">
    <property type="entry name" value="PAS_8"/>
    <property type="match status" value="1"/>
</dbReference>
<reference evidence="10 11" key="1">
    <citation type="submission" date="2019-08" db="EMBL/GenBank/DDBJ databases">
        <title>In-depth cultivation of the pig gut microbiome towards novel bacterial diversity and tailored functional studies.</title>
        <authorList>
            <person name="Wylensek D."/>
            <person name="Hitch T.C.A."/>
            <person name="Clavel T."/>
        </authorList>
    </citation>
    <scope>NUCLEOTIDE SEQUENCE [LARGE SCALE GENOMIC DNA]</scope>
    <source>
        <strain evidence="10 11">WCA-693-APC-MOT-I</strain>
    </source>
</reference>
<keyword evidence="6" id="KW-0418">Kinase</keyword>
<evidence type="ECO:0000256" key="7">
    <source>
        <dbReference type="ARBA" id="ARBA00023012"/>
    </source>
</evidence>
<dbReference type="InterPro" id="IPR036097">
    <property type="entry name" value="HisK_dim/P_sf"/>
</dbReference>
<dbReference type="Gene3D" id="3.30.450.20">
    <property type="entry name" value="PAS domain"/>
    <property type="match status" value="1"/>
</dbReference>
<dbReference type="InterPro" id="IPR036890">
    <property type="entry name" value="HATPase_C_sf"/>
</dbReference>
<dbReference type="Gene3D" id="3.30.565.10">
    <property type="entry name" value="Histidine kinase-like ATPase, C-terminal domain"/>
    <property type="match status" value="1"/>
</dbReference>
<dbReference type="InterPro" id="IPR035965">
    <property type="entry name" value="PAS-like_dom_sf"/>
</dbReference>
<sequence>MNDILQEKKHQLLFEHTLEVILFFDEKGIICDCNQAAYKELGYDTIIGQVSIMDIFRRVFQKSRDGFRFLLKEEMNEVIETVAYRKNLTCYPVDLKISIQKDENFYLGFCSAVSIASKRAAMKDAKKAKVVVEKVNQVQNEFVANVTHELRTPVNGIMGLTNNLLETSMEPSQMESLRIIDRCCQNMIKIINNLLDFSKLEAGKFTIEEKEFSFRKFMDKAVEANLPAINEKGLKLIVSVSPDIPDNLIGDELRLTQILNNLLSNAVKFTNAGNIVIDVIKTYQENEDIELFFVIIDTGIGISEEEKDKLFKSFSQVDASITRRFGGTGLGLSIVKELVELMNGSVNVESEKGKGSTFSFTVRLKLKKEQQNQNMQSGSFVYKGLEKMSVDSSKYLFPIDSYHETDKIHQFGTEENKEVIQGAMEKLIICIEMDNWEKAEHFAGVVKSMISEEQKELRRSAFRLELTVRKEQHEKALEQYNALKEVLEPYLKNKE</sequence>
<evidence type="ECO:0000256" key="2">
    <source>
        <dbReference type="ARBA" id="ARBA00006402"/>
    </source>
</evidence>
<dbReference type="Pfam" id="PF02518">
    <property type="entry name" value="HATPase_c"/>
    <property type="match status" value="1"/>
</dbReference>
<accession>A0A6L5Y090</accession>
<dbReference type="Gene3D" id="1.10.287.130">
    <property type="match status" value="1"/>
</dbReference>
<proteinExistence type="inferred from homology"/>
<dbReference type="EC" id="2.7.13.3" evidence="3"/>
<dbReference type="AlphaFoldDB" id="A0A6L5Y090"/>
<dbReference type="InterPro" id="IPR004358">
    <property type="entry name" value="Sig_transdc_His_kin-like_C"/>
</dbReference>
<dbReference type="Proteomes" id="UP000482209">
    <property type="component" value="Unassembled WGS sequence"/>
</dbReference>
<dbReference type="Pfam" id="PF00512">
    <property type="entry name" value="HisKA"/>
    <property type="match status" value="1"/>
</dbReference>
<comment type="catalytic activity">
    <reaction evidence="1">
        <text>ATP + protein L-histidine = ADP + protein N-phospho-L-histidine.</text>
        <dbReference type="EC" id="2.7.13.3"/>
    </reaction>
</comment>
<dbReference type="PANTHER" id="PTHR43047">
    <property type="entry name" value="TWO-COMPONENT HISTIDINE PROTEIN KINASE"/>
    <property type="match status" value="1"/>
</dbReference>
<dbReference type="RefSeq" id="WP_154519865.1">
    <property type="nucleotide sequence ID" value="NZ_VUMT01000019.1"/>
</dbReference>
<evidence type="ECO:0000256" key="3">
    <source>
        <dbReference type="ARBA" id="ARBA00012438"/>
    </source>
</evidence>
<evidence type="ECO:0000256" key="4">
    <source>
        <dbReference type="ARBA" id="ARBA00022553"/>
    </source>
</evidence>
<comment type="caution">
    <text evidence="10">The sequence shown here is derived from an EMBL/GenBank/DDBJ whole genome shotgun (WGS) entry which is preliminary data.</text>
</comment>
<dbReference type="EMBL" id="VUMT01000019">
    <property type="protein sequence ID" value="MSS64475.1"/>
    <property type="molecule type" value="Genomic_DNA"/>
</dbReference>